<sequence>MIDILMSANAETVDYQFCQIFKTLGIRNQKNYYRINPSLRKASSEMDDASERNIEKLIQAGLSYVDENKEMLDQLVRKLIYNKI</sequence>
<dbReference type="Gene3D" id="3.40.1090.10">
    <property type="entry name" value="Cytosolic phospholipase A2 catalytic domain"/>
    <property type="match status" value="1"/>
</dbReference>
<organism evidence="1 2">
    <name type="scientific">Chryseobacterium defluvii</name>
    <dbReference type="NCBI Taxonomy" id="160396"/>
    <lineage>
        <taxon>Bacteria</taxon>
        <taxon>Pseudomonadati</taxon>
        <taxon>Bacteroidota</taxon>
        <taxon>Flavobacteriia</taxon>
        <taxon>Flavobacteriales</taxon>
        <taxon>Weeksellaceae</taxon>
        <taxon>Chryseobacterium group</taxon>
        <taxon>Chryseobacterium</taxon>
    </lineage>
</organism>
<dbReference type="Proteomes" id="UP000592180">
    <property type="component" value="Unassembled WGS sequence"/>
</dbReference>
<proteinExistence type="predicted"/>
<evidence type="ECO:0000313" key="1">
    <source>
        <dbReference type="EMBL" id="MBB4807403.1"/>
    </source>
</evidence>
<dbReference type="AlphaFoldDB" id="A0A840KIT3"/>
<accession>A0A840KIT3</accession>
<reference evidence="1 2" key="1">
    <citation type="submission" date="2020-08" db="EMBL/GenBank/DDBJ databases">
        <title>Functional genomics of gut bacteria from endangered species of beetles.</title>
        <authorList>
            <person name="Carlos-Shanley C."/>
        </authorList>
    </citation>
    <scope>NUCLEOTIDE SEQUENCE [LARGE SCALE GENOMIC DNA]</scope>
    <source>
        <strain evidence="1 2">S00151</strain>
    </source>
</reference>
<dbReference type="EMBL" id="JACHLE010000003">
    <property type="protein sequence ID" value="MBB4807403.1"/>
    <property type="molecule type" value="Genomic_DNA"/>
</dbReference>
<keyword evidence="2" id="KW-1185">Reference proteome</keyword>
<protein>
    <submittedName>
        <fullName evidence="1">Uncharacterized protein</fullName>
    </submittedName>
</protein>
<name>A0A840KIT3_9FLAO</name>
<comment type="caution">
    <text evidence="1">The sequence shown here is derived from an EMBL/GenBank/DDBJ whole genome shotgun (WGS) entry which is preliminary data.</text>
</comment>
<dbReference type="RefSeq" id="WP_228461065.1">
    <property type="nucleotide sequence ID" value="NZ_JACHLE010000003.1"/>
</dbReference>
<evidence type="ECO:0000313" key="2">
    <source>
        <dbReference type="Proteomes" id="UP000592180"/>
    </source>
</evidence>
<gene>
    <name evidence="1" type="ORF">HNP38_002707</name>
</gene>